<dbReference type="Pfam" id="PF05138">
    <property type="entry name" value="PaaA_PaaC"/>
    <property type="match status" value="1"/>
</dbReference>
<dbReference type="SUPFAM" id="SSF47240">
    <property type="entry name" value="Ferritin-like"/>
    <property type="match status" value="1"/>
</dbReference>
<dbReference type="PANTHER" id="PTHR30458">
    <property type="entry name" value="PHENYLACETIC ACID DEGRADATION PROTEIN PAA"/>
    <property type="match status" value="1"/>
</dbReference>
<dbReference type="EMBL" id="AP012057">
    <property type="protein sequence ID" value="BAN00627.1"/>
    <property type="molecule type" value="Genomic_DNA"/>
</dbReference>
<evidence type="ECO:0000313" key="1">
    <source>
        <dbReference type="EMBL" id="BAN00627.1"/>
    </source>
</evidence>
<dbReference type="KEGG" id="aym:YM304_03130"/>
<dbReference type="Gene3D" id="1.20.1260.10">
    <property type="match status" value="1"/>
</dbReference>
<dbReference type="NCBIfam" id="TIGR02156">
    <property type="entry name" value="PA_CoA_Oxy1"/>
    <property type="match status" value="1"/>
</dbReference>
<dbReference type="GO" id="GO:0097266">
    <property type="term" value="F:phenylacetyl-CoA 1,2-epoxidase activity"/>
    <property type="evidence" value="ECO:0007669"/>
    <property type="project" value="InterPro"/>
</dbReference>
<sequence length="310" mass="35425">MRTLAAPPTGGRTWSDLDDFQSFIDDGGIVEPSDEMPDEYRNEVFRFIEFHANSELMGGLTERDWIPHAPGLRLKQIFLAKTQDEIGHAHLLYMVAADMGVKTRTEMLEQLFDGRSRFHNVFHYQAVTWADQVAIAYLVDAAAFASQRAVFAECTYGPYKRVLKRIVAEEGFHMRHGEEMLLRLATGTPTQHEMFQAALDRWWWPAVQLFGPDSPPGDADPLIRWKIKSQRNEVLRDAYVQKYVPLLQSYGFRIPDDELHQDAAGRWVTSTIDWEPLKATMRNGGPDSARRIKTAADNWADTAWVREALG</sequence>
<organism evidence="1 2">
    <name type="scientific">Ilumatobacter coccineus (strain NBRC 103263 / KCTC 29153 / YM16-304)</name>
    <dbReference type="NCBI Taxonomy" id="1313172"/>
    <lineage>
        <taxon>Bacteria</taxon>
        <taxon>Bacillati</taxon>
        <taxon>Actinomycetota</taxon>
        <taxon>Acidimicrobiia</taxon>
        <taxon>Acidimicrobiales</taxon>
        <taxon>Ilumatobacteraceae</taxon>
        <taxon>Ilumatobacter</taxon>
    </lineage>
</organism>
<dbReference type="InterPro" id="IPR007814">
    <property type="entry name" value="PaaA_PaaC"/>
</dbReference>
<keyword evidence="2" id="KW-1185">Reference proteome</keyword>
<dbReference type="OrthoDB" id="5292502at2"/>
<reference evidence="1 2" key="1">
    <citation type="journal article" date="2013" name="Int. J. Syst. Evol. Microbiol.">
        <title>Ilumatobacter nonamiense sp. nov. and Ilumatobacter coccineum sp. nov., isolated from seashore sand.</title>
        <authorList>
            <person name="Matsumoto A."/>
            <person name="Kasai H."/>
            <person name="Matsuo Y."/>
            <person name="Shizuri Y."/>
            <person name="Ichikawa N."/>
            <person name="Fujita N."/>
            <person name="Omura S."/>
            <person name="Takahashi Y."/>
        </authorList>
    </citation>
    <scope>NUCLEOTIDE SEQUENCE [LARGE SCALE GENOMIC DNA]</scope>
    <source>
        <strain evidence="2">NBRC 103263 / KCTC 29153 / YM16-304</strain>
    </source>
</reference>
<evidence type="ECO:0000313" key="2">
    <source>
        <dbReference type="Proteomes" id="UP000011863"/>
    </source>
</evidence>
<dbReference type="InterPro" id="IPR052703">
    <property type="entry name" value="Aromatic_CoA_ox/epox"/>
</dbReference>
<protein>
    <submittedName>
        <fullName evidence="1">Putative ring-hydroxylation complex protein PaaG</fullName>
    </submittedName>
</protein>
<name>A0A6C7DZP9_ILUCY</name>
<dbReference type="Proteomes" id="UP000011863">
    <property type="component" value="Chromosome"/>
</dbReference>
<dbReference type="GO" id="GO:0010124">
    <property type="term" value="P:phenylacetate catabolic process"/>
    <property type="evidence" value="ECO:0007669"/>
    <property type="project" value="InterPro"/>
</dbReference>
<dbReference type="AlphaFoldDB" id="A0A6C7DZP9"/>
<dbReference type="InterPro" id="IPR012347">
    <property type="entry name" value="Ferritin-like"/>
</dbReference>
<accession>A0A6C7DZP9</accession>
<dbReference type="InterPro" id="IPR011881">
    <property type="entry name" value="PaaA"/>
</dbReference>
<dbReference type="PANTHER" id="PTHR30458:SF2">
    <property type="entry name" value="1,2-PHENYLACETYL-COA EPOXIDASE, SUBUNIT A"/>
    <property type="match status" value="1"/>
</dbReference>
<gene>
    <name evidence="1" type="primary">paaG</name>
    <name evidence="1" type="synonym">paaA</name>
    <name evidence="1" type="ORF">YM304_03130</name>
</gene>
<dbReference type="RefSeq" id="WP_015439875.1">
    <property type="nucleotide sequence ID" value="NC_020520.1"/>
</dbReference>
<dbReference type="CDD" id="cd00657">
    <property type="entry name" value="Ferritin_like"/>
    <property type="match status" value="1"/>
</dbReference>
<dbReference type="GO" id="GO:0005829">
    <property type="term" value="C:cytosol"/>
    <property type="evidence" value="ECO:0007669"/>
    <property type="project" value="TreeGrafter"/>
</dbReference>
<dbReference type="InterPro" id="IPR009078">
    <property type="entry name" value="Ferritin-like_SF"/>
</dbReference>
<proteinExistence type="predicted"/>